<name>A0A7W7Q0S4_9PSEU</name>
<accession>A0A7W7Q0S4</accession>
<comment type="caution">
    <text evidence="1">The sequence shown here is derived from an EMBL/GenBank/DDBJ whole genome shotgun (WGS) entry which is preliminary data.</text>
</comment>
<dbReference type="Pfam" id="PF00106">
    <property type="entry name" value="adh_short"/>
    <property type="match status" value="1"/>
</dbReference>
<evidence type="ECO:0000313" key="1">
    <source>
        <dbReference type="EMBL" id="MBB4904880.1"/>
    </source>
</evidence>
<keyword evidence="2" id="KW-1185">Reference proteome</keyword>
<dbReference type="InterPro" id="IPR036291">
    <property type="entry name" value="NAD(P)-bd_dom_sf"/>
</dbReference>
<dbReference type="Proteomes" id="UP000520767">
    <property type="component" value="Unassembled WGS sequence"/>
</dbReference>
<reference evidence="1 2" key="1">
    <citation type="submission" date="2020-08" db="EMBL/GenBank/DDBJ databases">
        <title>Genomic Encyclopedia of Type Strains, Phase III (KMG-III): the genomes of soil and plant-associated and newly described type strains.</title>
        <authorList>
            <person name="Whitman W."/>
        </authorList>
    </citation>
    <scope>NUCLEOTIDE SEQUENCE [LARGE SCALE GENOMIC DNA]</scope>
    <source>
        <strain evidence="1 2">CECT 8960</strain>
    </source>
</reference>
<dbReference type="RefSeq" id="WP_184809070.1">
    <property type="nucleotide sequence ID" value="NZ_JACHJQ010000001.1"/>
</dbReference>
<dbReference type="EMBL" id="JACHJQ010000001">
    <property type="protein sequence ID" value="MBB4904880.1"/>
    <property type="molecule type" value="Genomic_DNA"/>
</dbReference>
<protein>
    <submittedName>
        <fullName evidence="1">NAD(P)-dependent dehydrogenase (Short-subunit alcohol dehydrogenase family)</fullName>
    </submittedName>
</protein>
<sequence length="236" mass="24934">MKTIAIFGAGPALGLSVARRFGREGYRVALVARRQESLDALAVELPDAETFRADLLDPAQLTAAVAAIENRFGHIDVAVWSPGGLDQQRVAVLDIDPDELPAQLELLLLAPIRLARLLLPGMRGRGDGALLYASGTLALRPTPQLGNIGVALAGMRNYIHGANAALADEGVYLGVVPIDGLIKNSAAEAVVLSAPEEFANFDLAALLASGLDPDDIAEVFWDLNLKRDRVEEVVGG</sequence>
<dbReference type="PANTHER" id="PTHR43431:SF7">
    <property type="entry name" value="OXIDOREDUCTASE, SHORT CHAIN DEHYDROGENASE_REDUCTASE FAMILY (AFU_ORTHOLOGUE AFUA_5G14000)"/>
    <property type="match status" value="1"/>
</dbReference>
<dbReference type="PANTHER" id="PTHR43431">
    <property type="entry name" value="OXIDOREDUCTASE, SHORT CHAIN DEHYDROGENASE/REDUCTASE FAMILY (AFU_ORTHOLOGUE AFUA_5G14000)"/>
    <property type="match status" value="1"/>
</dbReference>
<dbReference type="InterPro" id="IPR002347">
    <property type="entry name" value="SDR_fam"/>
</dbReference>
<organism evidence="1 2">
    <name type="scientific">Actinophytocola algeriensis</name>
    <dbReference type="NCBI Taxonomy" id="1768010"/>
    <lineage>
        <taxon>Bacteria</taxon>
        <taxon>Bacillati</taxon>
        <taxon>Actinomycetota</taxon>
        <taxon>Actinomycetes</taxon>
        <taxon>Pseudonocardiales</taxon>
        <taxon>Pseudonocardiaceae</taxon>
    </lineage>
</organism>
<dbReference type="SUPFAM" id="SSF51735">
    <property type="entry name" value="NAD(P)-binding Rossmann-fold domains"/>
    <property type="match status" value="1"/>
</dbReference>
<proteinExistence type="predicted"/>
<evidence type="ECO:0000313" key="2">
    <source>
        <dbReference type="Proteomes" id="UP000520767"/>
    </source>
</evidence>
<dbReference type="Gene3D" id="3.40.50.720">
    <property type="entry name" value="NAD(P)-binding Rossmann-like Domain"/>
    <property type="match status" value="1"/>
</dbReference>
<gene>
    <name evidence="1" type="ORF">FHR82_001090</name>
</gene>
<dbReference type="AlphaFoldDB" id="A0A7W7Q0S4"/>